<evidence type="ECO:0000313" key="1">
    <source>
        <dbReference type="EMBL" id="KFM83393.1"/>
    </source>
</evidence>
<feature type="non-terminal residue" evidence="1">
    <location>
        <position position="79"/>
    </location>
</feature>
<protein>
    <submittedName>
        <fullName evidence="1">Uncharacterized protein</fullName>
    </submittedName>
</protein>
<accession>A0A087V1A4</accession>
<evidence type="ECO:0000313" key="2">
    <source>
        <dbReference type="Proteomes" id="UP000054359"/>
    </source>
</evidence>
<gene>
    <name evidence="1" type="ORF">X975_25458</name>
</gene>
<organism evidence="1 2">
    <name type="scientific">Stegodyphus mimosarum</name>
    <name type="common">African social velvet spider</name>
    <dbReference type="NCBI Taxonomy" id="407821"/>
    <lineage>
        <taxon>Eukaryota</taxon>
        <taxon>Metazoa</taxon>
        <taxon>Ecdysozoa</taxon>
        <taxon>Arthropoda</taxon>
        <taxon>Chelicerata</taxon>
        <taxon>Arachnida</taxon>
        <taxon>Araneae</taxon>
        <taxon>Araneomorphae</taxon>
        <taxon>Entelegynae</taxon>
        <taxon>Eresoidea</taxon>
        <taxon>Eresidae</taxon>
        <taxon>Stegodyphus</taxon>
    </lineage>
</organism>
<dbReference type="STRING" id="407821.A0A087V1A4"/>
<proteinExistence type="predicted"/>
<dbReference type="OrthoDB" id="10053386at2759"/>
<dbReference type="Proteomes" id="UP000054359">
    <property type="component" value="Unassembled WGS sequence"/>
</dbReference>
<name>A0A087V1A4_STEMI</name>
<dbReference type="AlphaFoldDB" id="A0A087V1A4"/>
<reference evidence="1 2" key="1">
    <citation type="submission" date="2013-11" db="EMBL/GenBank/DDBJ databases">
        <title>Genome sequencing of Stegodyphus mimosarum.</title>
        <authorList>
            <person name="Bechsgaard J."/>
        </authorList>
    </citation>
    <scope>NUCLEOTIDE SEQUENCE [LARGE SCALE GENOMIC DNA]</scope>
</reference>
<keyword evidence="2" id="KW-1185">Reference proteome</keyword>
<sequence length="79" mass="9662">MWRLFEKRMHSKSHAIRLPVHLENLQPVYFAESEERNALHRAAEKNTMLTGWFELNRTVPETNRYLYAEVPKHFTWRNH</sequence>
<dbReference type="EMBL" id="KL820026">
    <property type="protein sequence ID" value="KFM83393.1"/>
    <property type="molecule type" value="Genomic_DNA"/>
</dbReference>